<sequence>MTSAPARTVPYLAAVQLADRAIQLQAEHQRAKAAWATEKSDFVNDRDRAEAGWEMERSDFLNERTRLLCEKVDLGIDKAVLYTANEKLKVEHAELQIIVEKLQAENRSLRTEQALYKNSMHSSAAYHVFAISELLEYILLQVPHSSRDGPCYNRDGYNPLYIAERAVPQLFELQRVSHQFAFVIAGSSALQTRMGLLELPNSHDSARIYEHPNTHAHRSGVLLKHAATTPAARLQRNLYGDAIQSLTDLPGAVPRKPLVPGDTKIFGSWTQIKVNLESAVPSQILRQSFFISSSVRREYEYATERKTTWGDVARWTLSVRNDVFERQKALEALSGISPDVFA</sequence>
<evidence type="ECO:0000256" key="1">
    <source>
        <dbReference type="SAM" id="Coils"/>
    </source>
</evidence>
<dbReference type="AlphaFoldDB" id="A0A9P3CQI7"/>
<dbReference type="GeneID" id="68295779"/>
<comment type="caution">
    <text evidence="2">The sequence shown here is derived from an EMBL/GenBank/DDBJ whole genome shotgun (WGS) entry which is preliminary data.</text>
</comment>
<keyword evidence="3" id="KW-1185">Reference proteome</keyword>
<proteinExistence type="predicted"/>
<dbReference type="OrthoDB" id="3650500at2759"/>
<feature type="coiled-coil region" evidence="1">
    <location>
        <begin position="85"/>
        <end position="119"/>
    </location>
</feature>
<dbReference type="Proteomes" id="UP000825890">
    <property type="component" value="Unassembled WGS sequence"/>
</dbReference>
<evidence type="ECO:0000313" key="3">
    <source>
        <dbReference type="Proteomes" id="UP000825890"/>
    </source>
</evidence>
<name>A0A9P3CQI7_9PEZI</name>
<keyword evidence="1" id="KW-0175">Coiled coil</keyword>
<protein>
    <submittedName>
        <fullName evidence="2">Uncharacterized protein</fullName>
    </submittedName>
</protein>
<accession>A0A9P3CQI7</accession>
<dbReference type="RefSeq" id="XP_044661591.1">
    <property type="nucleotide sequence ID" value="XM_044805656.1"/>
</dbReference>
<gene>
    <name evidence="2" type="ORF">CKM354_001020400</name>
</gene>
<dbReference type="EMBL" id="BOLY01000007">
    <property type="protein sequence ID" value="GIZ47104.1"/>
    <property type="molecule type" value="Genomic_DNA"/>
</dbReference>
<evidence type="ECO:0000313" key="2">
    <source>
        <dbReference type="EMBL" id="GIZ47104.1"/>
    </source>
</evidence>
<reference evidence="2 3" key="1">
    <citation type="submission" date="2021-01" db="EMBL/GenBank/DDBJ databases">
        <title>Cercospora kikuchii MAFF 305040 whole genome shotgun sequence.</title>
        <authorList>
            <person name="Kashiwa T."/>
            <person name="Suzuki T."/>
        </authorList>
    </citation>
    <scope>NUCLEOTIDE SEQUENCE [LARGE SCALE GENOMIC DNA]</scope>
    <source>
        <strain evidence="2 3">MAFF 305040</strain>
    </source>
</reference>
<organism evidence="2 3">
    <name type="scientific">Cercospora kikuchii</name>
    <dbReference type="NCBI Taxonomy" id="84275"/>
    <lineage>
        <taxon>Eukaryota</taxon>
        <taxon>Fungi</taxon>
        <taxon>Dikarya</taxon>
        <taxon>Ascomycota</taxon>
        <taxon>Pezizomycotina</taxon>
        <taxon>Dothideomycetes</taxon>
        <taxon>Dothideomycetidae</taxon>
        <taxon>Mycosphaerellales</taxon>
        <taxon>Mycosphaerellaceae</taxon>
        <taxon>Cercospora</taxon>
    </lineage>
</organism>